<protein>
    <submittedName>
        <fullName evidence="1">Protein DETOXIFICATION</fullName>
    </submittedName>
</protein>
<name>A0ACC1XGA0_MELAZ</name>
<organism evidence="1 2">
    <name type="scientific">Melia azedarach</name>
    <name type="common">Chinaberry tree</name>
    <dbReference type="NCBI Taxonomy" id="155640"/>
    <lineage>
        <taxon>Eukaryota</taxon>
        <taxon>Viridiplantae</taxon>
        <taxon>Streptophyta</taxon>
        <taxon>Embryophyta</taxon>
        <taxon>Tracheophyta</taxon>
        <taxon>Spermatophyta</taxon>
        <taxon>Magnoliopsida</taxon>
        <taxon>eudicotyledons</taxon>
        <taxon>Gunneridae</taxon>
        <taxon>Pentapetalae</taxon>
        <taxon>rosids</taxon>
        <taxon>malvids</taxon>
        <taxon>Sapindales</taxon>
        <taxon>Meliaceae</taxon>
        <taxon>Melia</taxon>
    </lineage>
</organism>
<gene>
    <name evidence="1" type="ORF">OWV82_016091</name>
</gene>
<sequence>MKDSEEMEKGLLDKEEEGDKYGVYSEELGCIAGPMVAVNLSQYFLQVISVMMVGHLGELYLSSTAIAISFCAVTGFSLVFGMSTAMETLGGQAFGAQQYRKLGIQTHTAIFCLILVCFPVSLLGVNMGKLLILLGQDPVISSEAGKFTVWLLPALCGYATLQPIIKYFQVQSLVTPMLISSCATVFFHIFICWTLVLKFELNNIGAALAIGLSYWLNVSLLGLYMKFSSSCVKTRVWISMDLFRGIKEFFYLAVPSAFMVCLEWWSFEFLTLLSGVLPNPKLEASVLSVCLATITTLYTIPDGLAAAASTRVSNALGAGNPQAAQVSVRAAMFLTVLETVSVSSILYASRHVFGYVFSNEKEVVDYVTDMAPLICLCAMLNGLQVVLSGIARGCGWQDLGAYVNLAAYYLLGIPVSAILGFWFNMRGKGLWIGIQIGAFVQIALLAIITICQNWEKQAAKAKERIFEGRSSVDRHEQIIL</sequence>
<proteinExistence type="predicted"/>
<evidence type="ECO:0000313" key="1">
    <source>
        <dbReference type="EMBL" id="KAJ4709827.1"/>
    </source>
</evidence>
<keyword evidence="2" id="KW-1185">Reference proteome</keyword>
<dbReference type="EMBL" id="CM051402">
    <property type="protein sequence ID" value="KAJ4709827.1"/>
    <property type="molecule type" value="Genomic_DNA"/>
</dbReference>
<comment type="caution">
    <text evidence="1">The sequence shown here is derived from an EMBL/GenBank/DDBJ whole genome shotgun (WGS) entry which is preliminary data.</text>
</comment>
<accession>A0ACC1XGA0</accession>
<reference evidence="1 2" key="1">
    <citation type="journal article" date="2023" name="Science">
        <title>Complex scaffold remodeling in plant triterpene biosynthesis.</title>
        <authorList>
            <person name="De La Pena R."/>
            <person name="Hodgson H."/>
            <person name="Liu J.C."/>
            <person name="Stephenson M.J."/>
            <person name="Martin A.C."/>
            <person name="Owen C."/>
            <person name="Harkess A."/>
            <person name="Leebens-Mack J."/>
            <person name="Jimenez L.E."/>
            <person name="Osbourn A."/>
            <person name="Sattely E.S."/>
        </authorList>
    </citation>
    <scope>NUCLEOTIDE SEQUENCE [LARGE SCALE GENOMIC DNA]</scope>
    <source>
        <strain evidence="2">cv. JPN11</strain>
        <tissue evidence="1">Leaf</tissue>
    </source>
</reference>
<evidence type="ECO:0000313" key="2">
    <source>
        <dbReference type="Proteomes" id="UP001164539"/>
    </source>
</evidence>
<dbReference type="Proteomes" id="UP001164539">
    <property type="component" value="Chromosome 9"/>
</dbReference>